<evidence type="ECO:0000256" key="2">
    <source>
        <dbReference type="SAM" id="MobiDB-lite"/>
    </source>
</evidence>
<dbReference type="PROSITE" id="PS00463">
    <property type="entry name" value="ZN2_CY6_FUNGAL_1"/>
    <property type="match status" value="1"/>
</dbReference>
<gene>
    <name evidence="4" type="ORF">CC78DRAFT_126080</name>
</gene>
<feature type="domain" description="Zn(2)-C6 fungal-type" evidence="3">
    <location>
        <begin position="10"/>
        <end position="40"/>
    </location>
</feature>
<feature type="region of interest" description="Disordered" evidence="2">
    <location>
        <begin position="58"/>
        <end position="103"/>
    </location>
</feature>
<feature type="compositionally biased region" description="Polar residues" evidence="2">
    <location>
        <begin position="81"/>
        <end position="103"/>
    </location>
</feature>
<dbReference type="CDD" id="cd00067">
    <property type="entry name" value="GAL4"/>
    <property type="match status" value="1"/>
</dbReference>
<dbReference type="SUPFAM" id="SSF57701">
    <property type="entry name" value="Zn2/Cys6 DNA-binding domain"/>
    <property type="match status" value="1"/>
</dbReference>
<dbReference type="PANTHER" id="PTHR38791:SF12">
    <property type="entry name" value="TRANSCRIPTION FACTOR DOMAIN-CONTAINING PROTEIN-RELATED"/>
    <property type="match status" value="1"/>
</dbReference>
<dbReference type="GO" id="GO:0000981">
    <property type="term" value="F:DNA-binding transcription factor activity, RNA polymerase II-specific"/>
    <property type="evidence" value="ECO:0007669"/>
    <property type="project" value="InterPro"/>
</dbReference>
<protein>
    <recommendedName>
        <fullName evidence="3">Zn(2)-C6 fungal-type domain-containing protein</fullName>
    </recommendedName>
</protein>
<dbReference type="OrthoDB" id="2991872at2759"/>
<dbReference type="GO" id="GO:0008270">
    <property type="term" value="F:zinc ion binding"/>
    <property type="evidence" value="ECO:0007669"/>
    <property type="project" value="InterPro"/>
</dbReference>
<evidence type="ECO:0000313" key="5">
    <source>
        <dbReference type="Proteomes" id="UP000800093"/>
    </source>
</evidence>
<dbReference type="PROSITE" id="PS50048">
    <property type="entry name" value="ZN2_CY6_FUNGAL_2"/>
    <property type="match status" value="1"/>
</dbReference>
<evidence type="ECO:0000256" key="1">
    <source>
        <dbReference type="ARBA" id="ARBA00023242"/>
    </source>
</evidence>
<dbReference type="AlphaFoldDB" id="A0A9P4K0A9"/>
<dbReference type="InterPro" id="IPR053175">
    <property type="entry name" value="DHMBA_Reg_Transcription_Factor"/>
</dbReference>
<dbReference type="InterPro" id="IPR001138">
    <property type="entry name" value="Zn2Cys6_DnaBD"/>
</dbReference>
<dbReference type="Gene3D" id="4.10.240.10">
    <property type="entry name" value="Zn(2)-C6 fungal-type DNA-binding domain"/>
    <property type="match status" value="1"/>
</dbReference>
<dbReference type="InterPro" id="IPR036864">
    <property type="entry name" value="Zn2-C6_fun-type_DNA-bd_sf"/>
</dbReference>
<dbReference type="SMART" id="SM00066">
    <property type="entry name" value="GAL4"/>
    <property type="match status" value="1"/>
</dbReference>
<keyword evidence="1" id="KW-0539">Nucleus</keyword>
<dbReference type="Proteomes" id="UP000800093">
    <property type="component" value="Unassembled WGS sequence"/>
</dbReference>
<dbReference type="PANTHER" id="PTHR38791">
    <property type="entry name" value="ZN(II)2CYS6 TRANSCRIPTION FACTOR (EUROFUNG)-RELATED-RELATED"/>
    <property type="match status" value="1"/>
</dbReference>
<dbReference type="Pfam" id="PF00172">
    <property type="entry name" value="Zn_clus"/>
    <property type="match status" value="1"/>
</dbReference>
<organism evidence="4 5">
    <name type="scientific">Lojkania enalia</name>
    <dbReference type="NCBI Taxonomy" id="147567"/>
    <lineage>
        <taxon>Eukaryota</taxon>
        <taxon>Fungi</taxon>
        <taxon>Dikarya</taxon>
        <taxon>Ascomycota</taxon>
        <taxon>Pezizomycotina</taxon>
        <taxon>Dothideomycetes</taxon>
        <taxon>Pleosporomycetidae</taxon>
        <taxon>Pleosporales</taxon>
        <taxon>Pleosporales incertae sedis</taxon>
        <taxon>Lojkania</taxon>
    </lineage>
</organism>
<evidence type="ECO:0000259" key="3">
    <source>
        <dbReference type="PROSITE" id="PS50048"/>
    </source>
</evidence>
<dbReference type="EMBL" id="ML986768">
    <property type="protein sequence ID" value="KAF2258348.1"/>
    <property type="molecule type" value="Genomic_DNA"/>
</dbReference>
<accession>A0A9P4K0A9</accession>
<sequence>MSYRGRPSKGCEVCRARKVKCDENKPECNRCSKSGRECRYRDQDNLFFRNQTPFAAQKAEESWRKRSKSNQHVESDHSDRVSPQSKYQSPGSTHTDSPDTLSSNRSLDVLSLSHDSQTNLRRASYERFLYDFVISQWPGTDASQASEGVLEWLPTLYEKSPEGSCFKTVVDAISYANYSARHKVPEAKILAEECAGKGIQMLRRLIADKQQAATDDALGSVYVLGMYENLTSSIHDGSFLAHKEGANALLRLRSVESYYSNPISANLYEATYTQMLLGELHSAKTPSIPIQDILMARQMFLGDTLISSGIYVIQLIHSVATLHAKWREMKFNSNPPSNRQELKGVLREAIDVDADYHAWESTVPPQWKYKELPNTPETWAQFNSKLTELMTSRGAPPEIHTYSSLRVAWLWMFYHSSRIFLLRDTIEILNWMLNMPELVNTDASKEDSRTLPLDNVSLRVRHHFATMKLVEEVDAVCSTVIGHFIVPIHGKSNEELHGMAGVRGYISLWPSFVVVAMSRLGLIPSSEPNSSSIPQLASSTISRKPPGPSQFMLRVQEMNMASLYYESEAAVLDLDGLPRLDLLPLFGATPAIRISSPTTQKLPSPGIVQSAKRVFIHTFAAHPFDFPNPSLPELDLPLPEVRCIDVRARREWMHGILRFIASELGIRKGLAMLKYQNYLDSSKTVESLHRQEAGWDMHEKAPINSDR</sequence>
<name>A0A9P4K0A9_9PLEO</name>
<evidence type="ECO:0000313" key="4">
    <source>
        <dbReference type="EMBL" id="KAF2258348.1"/>
    </source>
</evidence>
<comment type="caution">
    <text evidence="4">The sequence shown here is derived from an EMBL/GenBank/DDBJ whole genome shotgun (WGS) entry which is preliminary data.</text>
</comment>
<proteinExistence type="predicted"/>
<reference evidence="5" key="1">
    <citation type="journal article" date="2020" name="Stud. Mycol.">
        <title>101 Dothideomycetes genomes: A test case for predicting lifestyles and emergence of pathogens.</title>
        <authorList>
            <person name="Haridas S."/>
            <person name="Albert R."/>
            <person name="Binder M."/>
            <person name="Bloem J."/>
            <person name="LaButti K."/>
            <person name="Salamov A."/>
            <person name="Andreopoulos B."/>
            <person name="Baker S."/>
            <person name="Barry K."/>
            <person name="Bills G."/>
            <person name="Bluhm B."/>
            <person name="Cannon C."/>
            <person name="Castanera R."/>
            <person name="Culley D."/>
            <person name="Daum C."/>
            <person name="Ezra D."/>
            <person name="Gonzalez J."/>
            <person name="Henrissat B."/>
            <person name="Kuo A."/>
            <person name="Liang C."/>
            <person name="Lipzen A."/>
            <person name="Lutzoni F."/>
            <person name="Magnuson J."/>
            <person name="Mondo S."/>
            <person name="Nolan M."/>
            <person name="Ohm R."/>
            <person name="Pangilinan J."/>
            <person name="Park H.-J."/>
            <person name="Ramirez L."/>
            <person name="Alfaro M."/>
            <person name="Sun H."/>
            <person name="Tritt A."/>
            <person name="Yoshinaga Y."/>
            <person name="Zwiers L.-H."/>
            <person name="Turgeon B."/>
            <person name="Goodwin S."/>
            <person name="Spatafora J."/>
            <person name="Crous P."/>
            <person name="Grigoriev I."/>
        </authorList>
    </citation>
    <scope>NUCLEOTIDE SEQUENCE [LARGE SCALE GENOMIC DNA]</scope>
    <source>
        <strain evidence="5">CBS 304.66</strain>
    </source>
</reference>
<feature type="compositionally biased region" description="Basic and acidic residues" evidence="2">
    <location>
        <begin position="71"/>
        <end position="80"/>
    </location>
</feature>
<keyword evidence="5" id="KW-1185">Reference proteome</keyword>